<evidence type="ECO:0008006" key="3">
    <source>
        <dbReference type="Google" id="ProtNLM"/>
    </source>
</evidence>
<reference evidence="1 2" key="1">
    <citation type="journal article" date="2024" name="G3 (Bethesda)">
        <title>Genome assembly of Hibiscus sabdariffa L. provides insights into metabolisms of medicinal natural products.</title>
        <authorList>
            <person name="Kim T."/>
        </authorList>
    </citation>
    <scope>NUCLEOTIDE SEQUENCE [LARGE SCALE GENOMIC DNA]</scope>
    <source>
        <strain evidence="1">TK-2024</strain>
        <tissue evidence="1">Old leaves</tissue>
    </source>
</reference>
<dbReference type="Proteomes" id="UP001396334">
    <property type="component" value="Unassembled WGS sequence"/>
</dbReference>
<sequence>MNTKHRRRNLSASSTCADCNCPLETVMHVLRDCSIPQHLWWQLLPIGLEQPFFSLNLQAWLSCNLTSTLLHLVWNLPWNLLFTSFVCHTWKRKNDITFGNMPLSDETLLTVVLSGLAIPQLRRG</sequence>
<gene>
    <name evidence="1" type="ORF">V6N11_001813</name>
</gene>
<comment type="caution">
    <text evidence="1">The sequence shown here is derived from an EMBL/GenBank/DDBJ whole genome shotgun (WGS) entry which is preliminary data.</text>
</comment>
<accession>A0ABR2QTY6</accession>
<organism evidence="1 2">
    <name type="scientific">Hibiscus sabdariffa</name>
    <name type="common">roselle</name>
    <dbReference type="NCBI Taxonomy" id="183260"/>
    <lineage>
        <taxon>Eukaryota</taxon>
        <taxon>Viridiplantae</taxon>
        <taxon>Streptophyta</taxon>
        <taxon>Embryophyta</taxon>
        <taxon>Tracheophyta</taxon>
        <taxon>Spermatophyta</taxon>
        <taxon>Magnoliopsida</taxon>
        <taxon>eudicotyledons</taxon>
        <taxon>Gunneridae</taxon>
        <taxon>Pentapetalae</taxon>
        <taxon>rosids</taxon>
        <taxon>malvids</taxon>
        <taxon>Malvales</taxon>
        <taxon>Malvaceae</taxon>
        <taxon>Malvoideae</taxon>
        <taxon>Hibiscus</taxon>
    </lineage>
</organism>
<protein>
    <recommendedName>
        <fullName evidence="3">Reverse transcriptase zinc-binding domain-containing protein</fullName>
    </recommendedName>
</protein>
<evidence type="ECO:0000313" key="2">
    <source>
        <dbReference type="Proteomes" id="UP001396334"/>
    </source>
</evidence>
<dbReference type="EMBL" id="JBBPBN010000031">
    <property type="protein sequence ID" value="KAK9003995.1"/>
    <property type="molecule type" value="Genomic_DNA"/>
</dbReference>
<keyword evidence="2" id="KW-1185">Reference proteome</keyword>
<proteinExistence type="predicted"/>
<name>A0ABR2QTY6_9ROSI</name>
<evidence type="ECO:0000313" key="1">
    <source>
        <dbReference type="EMBL" id="KAK9003995.1"/>
    </source>
</evidence>